<feature type="region of interest" description="Disordered" evidence="1">
    <location>
        <begin position="171"/>
        <end position="202"/>
    </location>
</feature>
<evidence type="ECO:0000256" key="2">
    <source>
        <dbReference type="SAM" id="SignalP"/>
    </source>
</evidence>
<proteinExistence type="predicted"/>
<evidence type="ECO:0000313" key="3">
    <source>
        <dbReference type="EMBL" id="UPU46978.1"/>
    </source>
</evidence>
<feature type="signal peptide" evidence="2">
    <location>
        <begin position="1"/>
        <end position="28"/>
    </location>
</feature>
<keyword evidence="2" id="KW-0732">Signal</keyword>
<evidence type="ECO:0000313" key="4">
    <source>
        <dbReference type="Proteomes" id="UP000831484"/>
    </source>
</evidence>
<name>A0AB38RQ59_RHOSG</name>
<dbReference type="AlphaFoldDB" id="A0AB38RQ59"/>
<keyword evidence="3" id="KW-0614">Plasmid</keyword>
<reference evidence="4" key="1">
    <citation type="journal article" date="2022" name="Environ. Microbiol.">
        <title>Functional analysis, diversity, and distribution of carbendazim hydrolases MheI and CbmA, responsible for the initial step in carbendazim degradation.</title>
        <authorList>
            <person name="Zhang M."/>
            <person name="Bai X."/>
            <person name="Li Q."/>
            <person name="Zhang L."/>
            <person name="Zhu Q."/>
            <person name="Gao S."/>
            <person name="Ke Z."/>
            <person name="Jiang M."/>
            <person name="Hu J."/>
            <person name="Qiu J."/>
            <person name="Hong Q."/>
        </authorList>
    </citation>
    <scope>NUCLEOTIDE SEQUENCE [LARGE SCALE GENOMIC DNA]</scope>
    <source>
        <strain evidence="4">djl-6</strain>
    </source>
</reference>
<dbReference type="Proteomes" id="UP000831484">
    <property type="component" value="Plasmid pdjl-6-5"/>
</dbReference>
<gene>
    <name evidence="3" type="ORF">M0639_34730</name>
</gene>
<sequence>MTLRTKIGLAVSGALAAGLLLAPVTAHADPTPHYTVAGNSPLLTATVTGHEATITATATGGAMCSTPIVTRGTVDAAALQETLDQFATNPGSAPSLPGISDLSNVVYPTVVTTTPPTFDPPLASFTTATSPYTVALPSLTDDTYSVLTGCVDPAEPYEFVYHLRSFQIGATVPNPDDDNDSGGEGSSGSAGGAGSLGNMFGS</sequence>
<feature type="chain" id="PRO_5044215767" description="Secreted protein" evidence="2">
    <location>
        <begin position="29"/>
        <end position="202"/>
    </location>
</feature>
<dbReference type="EMBL" id="CP096568">
    <property type="protein sequence ID" value="UPU46978.1"/>
    <property type="molecule type" value="Genomic_DNA"/>
</dbReference>
<feature type="compositionally biased region" description="Gly residues" evidence="1">
    <location>
        <begin position="182"/>
        <end position="195"/>
    </location>
</feature>
<dbReference type="RefSeq" id="WP_064075520.1">
    <property type="nucleotide sequence ID" value="NZ_CP096568.1"/>
</dbReference>
<evidence type="ECO:0008006" key="5">
    <source>
        <dbReference type="Google" id="ProtNLM"/>
    </source>
</evidence>
<accession>A0AB38RQ59</accession>
<evidence type="ECO:0000256" key="1">
    <source>
        <dbReference type="SAM" id="MobiDB-lite"/>
    </source>
</evidence>
<keyword evidence="4" id="KW-1185">Reference proteome</keyword>
<organism evidence="3 4">
    <name type="scientific">Rhodococcus qingshengii JCM 15477</name>
    <dbReference type="NCBI Taxonomy" id="1303681"/>
    <lineage>
        <taxon>Bacteria</taxon>
        <taxon>Bacillati</taxon>
        <taxon>Actinomycetota</taxon>
        <taxon>Actinomycetes</taxon>
        <taxon>Mycobacteriales</taxon>
        <taxon>Nocardiaceae</taxon>
        <taxon>Rhodococcus</taxon>
        <taxon>Rhodococcus erythropolis group</taxon>
    </lineage>
</organism>
<geneLocation type="plasmid" evidence="3 4">
    <name>pdjl-6-5</name>
</geneLocation>
<protein>
    <recommendedName>
        <fullName evidence="5">Secreted protein</fullName>
    </recommendedName>
</protein>